<organism evidence="1 2">
    <name type="scientific">Gossypium arboreum</name>
    <name type="common">Tree cotton</name>
    <name type="synonym">Gossypium nanking</name>
    <dbReference type="NCBI Taxonomy" id="29729"/>
    <lineage>
        <taxon>Eukaryota</taxon>
        <taxon>Viridiplantae</taxon>
        <taxon>Streptophyta</taxon>
        <taxon>Embryophyta</taxon>
        <taxon>Tracheophyta</taxon>
        <taxon>Spermatophyta</taxon>
        <taxon>Magnoliopsida</taxon>
        <taxon>eudicotyledons</taxon>
        <taxon>Gunneridae</taxon>
        <taxon>Pentapetalae</taxon>
        <taxon>rosids</taxon>
        <taxon>malvids</taxon>
        <taxon>Malvales</taxon>
        <taxon>Malvaceae</taxon>
        <taxon>Malvoideae</taxon>
        <taxon>Gossypium</taxon>
    </lineage>
</organism>
<comment type="caution">
    <text evidence="1">The sequence shown here is derived from an EMBL/GenBank/DDBJ whole genome shotgun (WGS) entry which is preliminary data.</text>
</comment>
<evidence type="ECO:0000313" key="1">
    <source>
        <dbReference type="EMBL" id="KHG04373.1"/>
    </source>
</evidence>
<protein>
    <submittedName>
        <fullName evidence="1">Uncharacterized protein</fullName>
    </submittedName>
</protein>
<dbReference type="Proteomes" id="UP000032142">
    <property type="component" value="Unassembled WGS sequence"/>
</dbReference>
<gene>
    <name evidence="1" type="ORF">F383_29436</name>
</gene>
<sequence>MECECLIAGQELECECLVVGQELEYKDG</sequence>
<dbReference type="EMBL" id="JRRC01410410">
    <property type="protein sequence ID" value="KHG04373.1"/>
    <property type="molecule type" value="Genomic_DNA"/>
</dbReference>
<accession>A0A0B0MQK5</accession>
<dbReference type="AlphaFoldDB" id="A0A0B0MQK5"/>
<proteinExistence type="predicted"/>
<name>A0A0B0MQK5_GOSAR</name>
<reference evidence="2" key="1">
    <citation type="submission" date="2014-09" db="EMBL/GenBank/DDBJ databases">
        <authorList>
            <person name="Mudge J."/>
            <person name="Ramaraj T."/>
            <person name="Lindquist I.E."/>
            <person name="Bharti A.K."/>
            <person name="Sundararajan A."/>
            <person name="Cameron C.T."/>
            <person name="Woodward J.E."/>
            <person name="May G.D."/>
            <person name="Brubaker C."/>
            <person name="Broadhvest J."/>
            <person name="Wilkins T.A."/>
        </authorList>
    </citation>
    <scope>NUCLEOTIDE SEQUENCE</scope>
    <source>
        <strain evidence="2">cv. AKA8401</strain>
    </source>
</reference>
<keyword evidence="2" id="KW-1185">Reference proteome</keyword>
<evidence type="ECO:0000313" key="2">
    <source>
        <dbReference type="Proteomes" id="UP000032142"/>
    </source>
</evidence>